<evidence type="ECO:0000313" key="4">
    <source>
        <dbReference type="Proteomes" id="UP000187266"/>
    </source>
</evidence>
<dbReference type="Pfam" id="PF00089">
    <property type="entry name" value="Trypsin"/>
    <property type="match status" value="1"/>
</dbReference>
<reference evidence="3 4" key="1">
    <citation type="submission" date="2017-01" db="EMBL/GenBank/DDBJ databases">
        <title>Genomic analysis of Xuhuaishuia manganoxidans DY6-4.</title>
        <authorList>
            <person name="Wang X."/>
        </authorList>
    </citation>
    <scope>NUCLEOTIDE SEQUENCE [LARGE SCALE GENOMIC DNA]</scope>
    <source>
        <strain evidence="3 4">DY6-4</strain>
    </source>
</reference>
<dbReference type="PANTHER" id="PTHR15462">
    <property type="entry name" value="SERINE PROTEASE"/>
    <property type="match status" value="1"/>
</dbReference>
<dbReference type="InterPro" id="IPR001254">
    <property type="entry name" value="Trypsin_dom"/>
</dbReference>
<proteinExistence type="predicted"/>
<dbReference type="PRINTS" id="PR00722">
    <property type="entry name" value="CHYMOTRYPSIN"/>
</dbReference>
<evidence type="ECO:0000313" key="3">
    <source>
        <dbReference type="EMBL" id="APX91042.1"/>
    </source>
</evidence>
<dbReference type="PROSITE" id="PS50240">
    <property type="entry name" value="TRYPSIN_DOM"/>
    <property type="match status" value="1"/>
</dbReference>
<dbReference type="STRING" id="1267768.BV394_07605"/>
<dbReference type="GO" id="GO:0004252">
    <property type="term" value="F:serine-type endopeptidase activity"/>
    <property type="evidence" value="ECO:0007669"/>
    <property type="project" value="InterPro"/>
</dbReference>
<evidence type="ECO:0000256" key="1">
    <source>
        <dbReference type="ARBA" id="ARBA00022729"/>
    </source>
</evidence>
<dbReference type="Gene3D" id="2.40.10.10">
    <property type="entry name" value="Trypsin-like serine proteases"/>
    <property type="match status" value="2"/>
</dbReference>
<protein>
    <recommendedName>
        <fullName evidence="2">Peptidase S1 domain-containing protein</fullName>
    </recommendedName>
</protein>
<dbReference type="AlphaFoldDB" id="A0A1U7DM36"/>
<feature type="domain" description="Peptidase S1" evidence="2">
    <location>
        <begin position="4"/>
        <end position="257"/>
    </location>
</feature>
<dbReference type="SUPFAM" id="SSF50494">
    <property type="entry name" value="Trypsin-like serine proteases"/>
    <property type="match status" value="1"/>
</dbReference>
<dbReference type="EMBL" id="CP019124">
    <property type="protein sequence ID" value="APX91042.1"/>
    <property type="molecule type" value="Genomic_DNA"/>
</dbReference>
<dbReference type="SMART" id="SM00020">
    <property type="entry name" value="Tryp_SPc"/>
    <property type="match status" value="1"/>
</dbReference>
<keyword evidence="1" id="KW-0732">Signal</keyword>
<organism evidence="3 4">
    <name type="scientific">Brevirhabdus pacifica</name>
    <dbReference type="NCBI Taxonomy" id="1267768"/>
    <lineage>
        <taxon>Bacteria</taxon>
        <taxon>Pseudomonadati</taxon>
        <taxon>Pseudomonadota</taxon>
        <taxon>Alphaproteobacteria</taxon>
        <taxon>Rhodobacterales</taxon>
        <taxon>Paracoccaceae</taxon>
        <taxon>Brevirhabdus</taxon>
    </lineage>
</organism>
<dbReference type="InterPro" id="IPR043504">
    <property type="entry name" value="Peptidase_S1_PA_chymotrypsin"/>
</dbReference>
<name>A0A1U7DM36_9RHOB</name>
<dbReference type="Proteomes" id="UP000187266">
    <property type="component" value="Chromosome"/>
</dbReference>
<dbReference type="InterPro" id="IPR001314">
    <property type="entry name" value="Peptidase_S1A"/>
</dbReference>
<accession>A0A1U7DM36</accession>
<evidence type="ECO:0000259" key="2">
    <source>
        <dbReference type="PROSITE" id="PS50240"/>
    </source>
</evidence>
<keyword evidence="4" id="KW-1185">Reference proteome</keyword>
<sequence length="257" mass="26951">MARIAADDTPLAAMETADQSRGYEAVGRLDIGAGTFCTGSLISETVVLTAAHCLYDQDTGKRLDDRTITFRAGLRGGRAEASRSVRRSVVHPQYDTALANTSASVASDLALIELTQPIRKSGISPFTIHAGAMRGDEVRVVSYAIDRQDAPSMQEMCHVLGDLDAAQVLSCDIDFGASGAPIFAAPGGVPQIVSIVAAKARMGGAPVALVAPLGDNLAPLLAQLEASDGVFSRPRPAVQVLPRDEARRKAGAKFLRP</sequence>
<dbReference type="InterPro" id="IPR009003">
    <property type="entry name" value="Peptidase_S1_PA"/>
</dbReference>
<dbReference type="InterPro" id="IPR018114">
    <property type="entry name" value="TRYPSIN_HIS"/>
</dbReference>
<dbReference type="PANTHER" id="PTHR15462:SF8">
    <property type="entry name" value="SERINE PROTEASE"/>
    <property type="match status" value="1"/>
</dbReference>
<dbReference type="GO" id="GO:0006508">
    <property type="term" value="P:proteolysis"/>
    <property type="evidence" value="ECO:0007669"/>
    <property type="project" value="InterPro"/>
</dbReference>
<dbReference type="InterPro" id="IPR050966">
    <property type="entry name" value="Glutamyl_endopeptidase"/>
</dbReference>
<gene>
    <name evidence="3" type="ORF">BV394_07605</name>
</gene>
<dbReference type="PROSITE" id="PS00134">
    <property type="entry name" value="TRYPSIN_HIS"/>
    <property type="match status" value="1"/>
</dbReference>